<evidence type="ECO:0000256" key="5">
    <source>
        <dbReference type="ARBA" id="ARBA00023136"/>
    </source>
</evidence>
<feature type="transmembrane region" description="Helical" evidence="6">
    <location>
        <begin position="57"/>
        <end position="76"/>
    </location>
</feature>
<dbReference type="RefSeq" id="WP_167703272.1">
    <property type="nucleotide sequence ID" value="NZ_CP118168.1"/>
</dbReference>
<protein>
    <submittedName>
        <fullName evidence="7">CidA/LrgA family protein</fullName>
    </submittedName>
</protein>
<reference evidence="7" key="1">
    <citation type="submission" date="2020-03" db="EMBL/GenBank/DDBJ databases">
        <title>Spirochaetal bacteria isolated from arthropods constitute a novel genus Entomospira genus novum within the order Spirochaetales.</title>
        <authorList>
            <person name="Grana-Miraglia L."/>
            <person name="Sikutova S."/>
            <person name="Fingerle V."/>
            <person name="Sing A."/>
            <person name="Castillo-Ramirez S."/>
            <person name="Margos G."/>
            <person name="Rudolf I."/>
        </authorList>
    </citation>
    <scope>NUCLEOTIDE SEQUENCE</scope>
    <source>
        <strain evidence="7">BR208</strain>
    </source>
</reference>
<accession>A0A968GFI0</accession>
<dbReference type="GO" id="GO:0005886">
    <property type="term" value="C:plasma membrane"/>
    <property type="evidence" value="ECO:0007669"/>
    <property type="project" value="UniProtKB-SubCell"/>
</dbReference>
<comment type="subcellular location">
    <subcellularLocation>
        <location evidence="1">Cell membrane</location>
        <topology evidence="1">Multi-pass membrane protein</topology>
    </subcellularLocation>
</comment>
<keyword evidence="4 6" id="KW-1133">Transmembrane helix</keyword>
<feature type="transmembrane region" description="Helical" evidence="6">
    <location>
        <begin position="7"/>
        <end position="23"/>
    </location>
</feature>
<evidence type="ECO:0000256" key="1">
    <source>
        <dbReference type="ARBA" id="ARBA00004651"/>
    </source>
</evidence>
<evidence type="ECO:0000313" key="7">
    <source>
        <dbReference type="EMBL" id="NIZ46826.1"/>
    </source>
</evidence>
<dbReference type="AlphaFoldDB" id="A0A968GFI0"/>
<evidence type="ECO:0000256" key="2">
    <source>
        <dbReference type="ARBA" id="ARBA00022475"/>
    </source>
</evidence>
<dbReference type="Proteomes" id="UP000752013">
    <property type="component" value="Unassembled WGS sequence"/>
</dbReference>
<keyword evidence="5 6" id="KW-0472">Membrane</keyword>
<dbReference type="EMBL" id="JAATLK010000001">
    <property type="protein sequence ID" value="NIZ46826.1"/>
    <property type="molecule type" value="Genomic_DNA"/>
</dbReference>
<keyword evidence="3 6" id="KW-0812">Transmembrane</keyword>
<keyword evidence="8" id="KW-1185">Reference proteome</keyword>
<dbReference type="Pfam" id="PF03788">
    <property type="entry name" value="LrgA"/>
    <property type="match status" value="1"/>
</dbReference>
<dbReference type="PANTHER" id="PTHR33931">
    <property type="entry name" value="HOLIN-LIKE PROTEIN CIDA-RELATED"/>
    <property type="match status" value="1"/>
</dbReference>
<proteinExistence type="predicted"/>
<sequence>MLILNQLMILFLFGLAGHLLAIIVPLPALILAMLLLFISLLMGWIKKDKIEMVSSQLMAISGLFFIPMIVGIIEYWSDIRAVIIPFLLVVTFGTVGSLALTALILEWMIHRQDAKEAREVKLEKLERGKRSHGE</sequence>
<organism evidence="7 8">
    <name type="scientific">Entomospira nematocerorum</name>
    <dbReference type="NCBI Taxonomy" id="2719987"/>
    <lineage>
        <taxon>Bacteria</taxon>
        <taxon>Pseudomonadati</taxon>
        <taxon>Spirochaetota</taxon>
        <taxon>Spirochaetia</taxon>
        <taxon>Spirochaetales</taxon>
        <taxon>Spirochaetaceae</taxon>
        <taxon>Entomospira</taxon>
    </lineage>
</organism>
<keyword evidence="2" id="KW-1003">Cell membrane</keyword>
<evidence type="ECO:0000256" key="4">
    <source>
        <dbReference type="ARBA" id="ARBA00022989"/>
    </source>
</evidence>
<evidence type="ECO:0000256" key="3">
    <source>
        <dbReference type="ARBA" id="ARBA00022692"/>
    </source>
</evidence>
<dbReference type="InterPro" id="IPR005538">
    <property type="entry name" value="LrgA/CidA"/>
</dbReference>
<evidence type="ECO:0000256" key="6">
    <source>
        <dbReference type="SAM" id="Phobius"/>
    </source>
</evidence>
<gene>
    <name evidence="7" type="ORF">HCT46_02700</name>
</gene>
<dbReference type="PANTHER" id="PTHR33931:SF2">
    <property type="entry name" value="HOLIN-LIKE PROTEIN CIDA"/>
    <property type="match status" value="1"/>
</dbReference>
<name>A0A968GFI0_9SPIO</name>
<feature type="transmembrane region" description="Helical" evidence="6">
    <location>
        <begin position="82"/>
        <end position="105"/>
    </location>
</feature>
<feature type="transmembrane region" description="Helical" evidence="6">
    <location>
        <begin position="29"/>
        <end position="45"/>
    </location>
</feature>
<comment type="caution">
    <text evidence="7">The sequence shown here is derived from an EMBL/GenBank/DDBJ whole genome shotgun (WGS) entry which is preliminary data.</text>
</comment>
<evidence type="ECO:0000313" key="8">
    <source>
        <dbReference type="Proteomes" id="UP000752013"/>
    </source>
</evidence>